<dbReference type="EMBL" id="BMAV01017685">
    <property type="protein sequence ID" value="GFY69525.1"/>
    <property type="molecule type" value="Genomic_DNA"/>
</dbReference>
<keyword evidence="7" id="KW-0539">Nucleus</keyword>
<feature type="domain" description="C2H2-type" evidence="9">
    <location>
        <begin position="216"/>
        <end position="239"/>
    </location>
</feature>
<dbReference type="PANTHER" id="PTHR24404:SF114">
    <property type="entry name" value="KLUMPFUSS, ISOFORM B-RELATED"/>
    <property type="match status" value="1"/>
</dbReference>
<dbReference type="Pfam" id="PF00096">
    <property type="entry name" value="zf-C2H2"/>
    <property type="match status" value="2"/>
</dbReference>
<proteinExistence type="predicted"/>
<dbReference type="FunFam" id="3.30.160.60:FF:001009">
    <property type="entry name" value="Zinc finger protein 26"/>
    <property type="match status" value="1"/>
</dbReference>
<protein>
    <submittedName>
        <fullName evidence="10">Zinc finger protein 14-like protein</fullName>
    </submittedName>
</protein>
<evidence type="ECO:0000259" key="9">
    <source>
        <dbReference type="PROSITE" id="PS50157"/>
    </source>
</evidence>
<feature type="non-terminal residue" evidence="10">
    <location>
        <position position="1"/>
    </location>
</feature>
<evidence type="ECO:0000313" key="11">
    <source>
        <dbReference type="Proteomes" id="UP000886998"/>
    </source>
</evidence>
<dbReference type="GO" id="GO:0003700">
    <property type="term" value="F:DNA-binding transcription factor activity"/>
    <property type="evidence" value="ECO:0007669"/>
    <property type="project" value="TreeGrafter"/>
</dbReference>
<evidence type="ECO:0000256" key="8">
    <source>
        <dbReference type="PROSITE-ProRule" id="PRU00042"/>
    </source>
</evidence>
<dbReference type="FunFam" id="3.30.160.60:FF:002343">
    <property type="entry name" value="Zinc finger protein 33A"/>
    <property type="match status" value="1"/>
</dbReference>
<keyword evidence="3" id="KW-0677">Repeat</keyword>
<accession>A0A8X6YER1</accession>
<organism evidence="10 11">
    <name type="scientific">Trichonephila inaurata madagascariensis</name>
    <dbReference type="NCBI Taxonomy" id="2747483"/>
    <lineage>
        <taxon>Eukaryota</taxon>
        <taxon>Metazoa</taxon>
        <taxon>Ecdysozoa</taxon>
        <taxon>Arthropoda</taxon>
        <taxon>Chelicerata</taxon>
        <taxon>Arachnida</taxon>
        <taxon>Araneae</taxon>
        <taxon>Araneomorphae</taxon>
        <taxon>Entelegynae</taxon>
        <taxon>Araneoidea</taxon>
        <taxon>Nephilidae</taxon>
        <taxon>Trichonephila</taxon>
        <taxon>Trichonephila inaurata</taxon>
    </lineage>
</organism>
<evidence type="ECO:0000256" key="2">
    <source>
        <dbReference type="ARBA" id="ARBA00022723"/>
    </source>
</evidence>
<dbReference type="InterPro" id="IPR050589">
    <property type="entry name" value="Ikaros_C2H2-ZF"/>
</dbReference>
<evidence type="ECO:0000256" key="7">
    <source>
        <dbReference type="ARBA" id="ARBA00023242"/>
    </source>
</evidence>
<evidence type="ECO:0000256" key="1">
    <source>
        <dbReference type="ARBA" id="ARBA00004123"/>
    </source>
</evidence>
<comment type="caution">
    <text evidence="10">The sequence shown here is derived from an EMBL/GenBank/DDBJ whole genome shotgun (WGS) entry which is preliminary data.</text>
</comment>
<evidence type="ECO:0000256" key="4">
    <source>
        <dbReference type="ARBA" id="ARBA00022771"/>
    </source>
</evidence>
<name>A0A8X6YER1_9ARAC</name>
<sequence>FHHLVSDLSSQTKPIYATFDGCVHRCLLCNYCTAYSGNMPKHTRIHTGERPYECGICFKKFSDRSSYKNGSLSLAPFSSVVRYSPQNETRFYPSIRRPFQCLECDLFECSLMNENLLSGVKSVTQPNSLISSFSCDAVFKPFECKHCGKCFRFKGDMQRHTRIHTVSIDEFIKPDIFKCTSTIEGRKHICKLCSYSTGNMGHMRDHQRKRTGERPFQCSACGTKFTQKSNLTRRMRRFHLYKLFKDFDC</sequence>
<dbReference type="InterPro" id="IPR013087">
    <property type="entry name" value="Znf_C2H2_type"/>
</dbReference>
<reference evidence="10" key="1">
    <citation type="submission" date="2020-08" db="EMBL/GenBank/DDBJ databases">
        <title>Multicomponent nature underlies the extraordinary mechanical properties of spider dragline silk.</title>
        <authorList>
            <person name="Kono N."/>
            <person name="Nakamura H."/>
            <person name="Mori M."/>
            <person name="Yoshida Y."/>
            <person name="Ohtoshi R."/>
            <person name="Malay A.D."/>
            <person name="Moran D.A.P."/>
            <person name="Tomita M."/>
            <person name="Numata K."/>
            <person name="Arakawa K."/>
        </authorList>
    </citation>
    <scope>NUCLEOTIDE SEQUENCE</scope>
</reference>
<evidence type="ECO:0000256" key="5">
    <source>
        <dbReference type="ARBA" id="ARBA00022833"/>
    </source>
</evidence>
<evidence type="ECO:0000313" key="10">
    <source>
        <dbReference type="EMBL" id="GFY69525.1"/>
    </source>
</evidence>
<dbReference type="PANTHER" id="PTHR24404">
    <property type="entry name" value="ZINC FINGER PROTEIN"/>
    <property type="match status" value="1"/>
</dbReference>
<keyword evidence="6" id="KW-0238">DNA-binding</keyword>
<gene>
    <name evidence="10" type="primary">NCL1_43092</name>
    <name evidence="10" type="ORF">TNIN_24381</name>
</gene>
<dbReference type="GO" id="GO:0005634">
    <property type="term" value="C:nucleus"/>
    <property type="evidence" value="ECO:0007669"/>
    <property type="project" value="UniProtKB-SubCell"/>
</dbReference>
<comment type="subcellular location">
    <subcellularLocation>
        <location evidence="1">Nucleus</location>
    </subcellularLocation>
</comment>
<dbReference type="AlphaFoldDB" id="A0A8X6YER1"/>
<keyword evidence="4 8" id="KW-0863">Zinc-finger</keyword>
<dbReference type="GO" id="GO:0006357">
    <property type="term" value="P:regulation of transcription by RNA polymerase II"/>
    <property type="evidence" value="ECO:0007669"/>
    <property type="project" value="TreeGrafter"/>
</dbReference>
<dbReference type="PROSITE" id="PS00028">
    <property type="entry name" value="ZINC_FINGER_C2H2_1"/>
    <property type="match status" value="1"/>
</dbReference>
<feature type="domain" description="C2H2-type" evidence="9">
    <location>
        <begin position="188"/>
        <end position="215"/>
    </location>
</feature>
<dbReference type="GO" id="GO:0008270">
    <property type="term" value="F:zinc ion binding"/>
    <property type="evidence" value="ECO:0007669"/>
    <property type="project" value="UniProtKB-KW"/>
</dbReference>
<evidence type="ECO:0000256" key="6">
    <source>
        <dbReference type="ARBA" id="ARBA00023125"/>
    </source>
</evidence>
<dbReference type="OrthoDB" id="6435048at2759"/>
<evidence type="ECO:0000256" key="3">
    <source>
        <dbReference type="ARBA" id="ARBA00022737"/>
    </source>
</evidence>
<dbReference type="Gene3D" id="3.30.160.60">
    <property type="entry name" value="Classic Zinc Finger"/>
    <property type="match status" value="4"/>
</dbReference>
<dbReference type="PROSITE" id="PS50157">
    <property type="entry name" value="ZINC_FINGER_C2H2_2"/>
    <property type="match status" value="4"/>
</dbReference>
<keyword evidence="11" id="KW-1185">Reference proteome</keyword>
<dbReference type="SMART" id="SM00355">
    <property type="entry name" value="ZnF_C2H2"/>
    <property type="match status" value="4"/>
</dbReference>
<dbReference type="SUPFAM" id="SSF57667">
    <property type="entry name" value="beta-beta-alpha zinc fingers"/>
    <property type="match status" value="3"/>
</dbReference>
<dbReference type="Proteomes" id="UP000886998">
    <property type="component" value="Unassembled WGS sequence"/>
</dbReference>
<feature type="domain" description="C2H2-type" evidence="9">
    <location>
        <begin position="142"/>
        <end position="165"/>
    </location>
</feature>
<dbReference type="InterPro" id="IPR036236">
    <property type="entry name" value="Znf_C2H2_sf"/>
</dbReference>
<keyword evidence="5" id="KW-0862">Zinc</keyword>
<keyword evidence="2" id="KW-0479">Metal-binding</keyword>
<feature type="domain" description="C2H2-type" evidence="9">
    <location>
        <begin position="24"/>
        <end position="51"/>
    </location>
</feature>
<dbReference type="GO" id="GO:0000978">
    <property type="term" value="F:RNA polymerase II cis-regulatory region sequence-specific DNA binding"/>
    <property type="evidence" value="ECO:0007669"/>
    <property type="project" value="TreeGrafter"/>
</dbReference>